<proteinExistence type="predicted"/>
<evidence type="ECO:0000313" key="1">
    <source>
        <dbReference type="EMBL" id="MBU5626945.1"/>
    </source>
</evidence>
<dbReference type="RefSeq" id="WP_216633747.1">
    <property type="nucleotide sequence ID" value="NZ_JAHLQN010000001.1"/>
</dbReference>
<dbReference type="Proteomes" id="UP000787672">
    <property type="component" value="Unassembled WGS sequence"/>
</dbReference>
<gene>
    <name evidence="1" type="ORF">KQI82_08495</name>
</gene>
<keyword evidence="2" id="KW-1185">Reference proteome</keyword>
<name>A0ABS6FA62_9FIRM</name>
<organism evidence="1 2">
    <name type="scientific">Dysosmobacter acutus</name>
    <dbReference type="NCBI Taxonomy" id="2841504"/>
    <lineage>
        <taxon>Bacteria</taxon>
        <taxon>Bacillati</taxon>
        <taxon>Bacillota</taxon>
        <taxon>Clostridia</taxon>
        <taxon>Eubacteriales</taxon>
        <taxon>Oscillospiraceae</taxon>
        <taxon>Dysosmobacter</taxon>
    </lineage>
</organism>
<sequence length="58" mass="6562">MDPLRDLPMGFGMALVQNQSAMEAFSSMTPEQQQAIISQTHRVHSKEEMQTLVESIVR</sequence>
<comment type="caution">
    <text evidence="1">The sequence shown here is derived from an EMBL/GenBank/DDBJ whole genome shotgun (WGS) entry which is preliminary data.</text>
</comment>
<reference evidence="1 2" key="1">
    <citation type="submission" date="2021-06" db="EMBL/GenBank/DDBJ databases">
        <authorList>
            <person name="Sun Q."/>
            <person name="Li D."/>
        </authorList>
    </citation>
    <scope>NUCLEOTIDE SEQUENCE [LARGE SCALE GENOMIC DNA]</scope>
    <source>
        <strain evidence="1 2">MSJ-2</strain>
    </source>
</reference>
<accession>A0ABS6FA62</accession>
<protein>
    <submittedName>
        <fullName evidence="1">Uncharacterized protein</fullName>
    </submittedName>
</protein>
<evidence type="ECO:0000313" key="2">
    <source>
        <dbReference type="Proteomes" id="UP000787672"/>
    </source>
</evidence>
<dbReference type="EMBL" id="JAHLQN010000001">
    <property type="protein sequence ID" value="MBU5626945.1"/>
    <property type="molecule type" value="Genomic_DNA"/>
</dbReference>